<dbReference type="AlphaFoldDB" id="A0AAE0GUH8"/>
<proteinExistence type="predicted"/>
<feature type="region of interest" description="Disordered" evidence="1">
    <location>
        <begin position="150"/>
        <end position="177"/>
    </location>
</feature>
<keyword evidence="3" id="KW-1185">Reference proteome</keyword>
<dbReference type="Proteomes" id="UP001190700">
    <property type="component" value="Unassembled WGS sequence"/>
</dbReference>
<name>A0AAE0GUH8_9CHLO</name>
<comment type="caution">
    <text evidence="2">The sequence shown here is derived from an EMBL/GenBank/DDBJ whole genome shotgun (WGS) entry which is preliminary data.</text>
</comment>
<protein>
    <submittedName>
        <fullName evidence="2">Uncharacterized protein</fullName>
    </submittedName>
</protein>
<gene>
    <name evidence="2" type="ORF">CYMTET_7929</name>
</gene>
<evidence type="ECO:0000313" key="2">
    <source>
        <dbReference type="EMBL" id="KAK3284428.1"/>
    </source>
</evidence>
<dbReference type="EMBL" id="LGRX02002288">
    <property type="protein sequence ID" value="KAK3284428.1"/>
    <property type="molecule type" value="Genomic_DNA"/>
</dbReference>
<organism evidence="2 3">
    <name type="scientific">Cymbomonas tetramitiformis</name>
    <dbReference type="NCBI Taxonomy" id="36881"/>
    <lineage>
        <taxon>Eukaryota</taxon>
        <taxon>Viridiplantae</taxon>
        <taxon>Chlorophyta</taxon>
        <taxon>Pyramimonadophyceae</taxon>
        <taxon>Pyramimonadales</taxon>
        <taxon>Pyramimonadaceae</taxon>
        <taxon>Cymbomonas</taxon>
    </lineage>
</organism>
<evidence type="ECO:0000313" key="3">
    <source>
        <dbReference type="Proteomes" id="UP001190700"/>
    </source>
</evidence>
<reference evidence="2 3" key="1">
    <citation type="journal article" date="2015" name="Genome Biol. Evol.">
        <title>Comparative Genomics of a Bacterivorous Green Alga Reveals Evolutionary Causalities and Consequences of Phago-Mixotrophic Mode of Nutrition.</title>
        <authorList>
            <person name="Burns J.A."/>
            <person name="Paasch A."/>
            <person name="Narechania A."/>
            <person name="Kim E."/>
        </authorList>
    </citation>
    <scope>NUCLEOTIDE SEQUENCE [LARGE SCALE GENOMIC DNA]</scope>
    <source>
        <strain evidence="2 3">PLY_AMNH</strain>
    </source>
</reference>
<accession>A0AAE0GUH8</accession>
<evidence type="ECO:0000256" key="1">
    <source>
        <dbReference type="SAM" id="MobiDB-lite"/>
    </source>
</evidence>
<sequence>MINPLFVTTRTLLPSPTTTTSAFVRAQYAGLAASQPSLLATRMHEARTALRELKQVTGGAETTSQHFPMVHFGSATPAVIDENIVEPEPRVTIEDDESALILPKQFIDDEPPFEQSFMDGMSVKLGFFEPEPKVSVNSFTSLPPYISSTHDSASVADSESDDEDLPDAVPSPAPRVGGVPTPSIGAFLTSAALPALSMCVSMALLSTVTASGLCDVEIAPRAVGGVPTTLRLSELHSGLLH</sequence>